<sequence length="87" mass="9505">MLRLWMTAALHMRFPGSAVRLRPAAEIAGRAIARGGFDCVLEFVMSMCAGAGFGIRLDTERLADRLSRPVSNPRVFYLAPLPYGPAP</sequence>
<name>A0ABW5HSP1_9PSEU</name>
<comment type="caution">
    <text evidence="1">The sequence shown here is derived from an EMBL/GenBank/DDBJ whole genome shotgun (WGS) entry which is preliminary data.</text>
</comment>
<evidence type="ECO:0000313" key="2">
    <source>
        <dbReference type="Proteomes" id="UP001597542"/>
    </source>
</evidence>
<reference evidence="2" key="1">
    <citation type="journal article" date="2019" name="Int. J. Syst. Evol. Microbiol.">
        <title>The Global Catalogue of Microorganisms (GCM) 10K type strain sequencing project: providing services to taxonomists for standard genome sequencing and annotation.</title>
        <authorList>
            <consortium name="The Broad Institute Genomics Platform"/>
            <consortium name="The Broad Institute Genome Sequencing Center for Infectious Disease"/>
            <person name="Wu L."/>
            <person name="Ma J."/>
        </authorList>
    </citation>
    <scope>NUCLEOTIDE SEQUENCE [LARGE SCALE GENOMIC DNA]</scope>
    <source>
        <strain evidence="2">CGMCC 4.7638</strain>
    </source>
</reference>
<organism evidence="1 2">
    <name type="scientific">Amycolatopsis albidoflavus</name>
    <dbReference type="NCBI Taxonomy" id="102226"/>
    <lineage>
        <taxon>Bacteria</taxon>
        <taxon>Bacillati</taxon>
        <taxon>Actinomycetota</taxon>
        <taxon>Actinomycetes</taxon>
        <taxon>Pseudonocardiales</taxon>
        <taxon>Pseudonocardiaceae</taxon>
        <taxon>Amycolatopsis</taxon>
    </lineage>
</organism>
<gene>
    <name evidence="1" type="ORF">ACFSUT_05465</name>
</gene>
<keyword evidence="2" id="KW-1185">Reference proteome</keyword>
<dbReference type="Proteomes" id="UP001597542">
    <property type="component" value="Unassembled WGS sequence"/>
</dbReference>
<protein>
    <submittedName>
        <fullName evidence="1">Uncharacterized protein</fullName>
    </submittedName>
</protein>
<accession>A0ABW5HSP1</accession>
<evidence type="ECO:0000313" key="1">
    <source>
        <dbReference type="EMBL" id="MFD2479711.1"/>
    </source>
</evidence>
<dbReference type="RefSeq" id="WP_344277987.1">
    <property type="nucleotide sequence ID" value="NZ_BAAAHV010000013.1"/>
</dbReference>
<proteinExistence type="predicted"/>
<dbReference type="EMBL" id="JBHUKQ010000004">
    <property type="protein sequence ID" value="MFD2479711.1"/>
    <property type="molecule type" value="Genomic_DNA"/>
</dbReference>